<dbReference type="EMBL" id="AP019302">
    <property type="protein sequence ID" value="BBH05843.1"/>
    <property type="molecule type" value="Genomic_DNA"/>
</dbReference>
<gene>
    <name evidence="1" type="ORF">Prudu_017347</name>
</gene>
<organism evidence="1">
    <name type="scientific">Prunus dulcis</name>
    <name type="common">Almond</name>
    <name type="synonym">Amygdalus dulcis</name>
    <dbReference type="NCBI Taxonomy" id="3755"/>
    <lineage>
        <taxon>Eukaryota</taxon>
        <taxon>Viridiplantae</taxon>
        <taxon>Streptophyta</taxon>
        <taxon>Embryophyta</taxon>
        <taxon>Tracheophyta</taxon>
        <taxon>Spermatophyta</taxon>
        <taxon>Magnoliopsida</taxon>
        <taxon>eudicotyledons</taxon>
        <taxon>Gunneridae</taxon>
        <taxon>Pentapetalae</taxon>
        <taxon>rosids</taxon>
        <taxon>fabids</taxon>
        <taxon>Rosales</taxon>
        <taxon>Rosaceae</taxon>
        <taxon>Amygdaloideae</taxon>
        <taxon>Amygdaleae</taxon>
        <taxon>Prunus</taxon>
    </lineage>
</organism>
<accession>A0A4Y1RQ31</accession>
<dbReference type="AlphaFoldDB" id="A0A4Y1RQ31"/>
<sequence length="91" mass="10306">MACWDAYARVSSILPDHRSVISLFKRLLFGRLQLLKGLSVVLIILNLEIVSLVRMTTQTVENAGHFALQIVRKEESANYLATVIIAIAYRY</sequence>
<proteinExistence type="predicted"/>
<reference evidence="1" key="1">
    <citation type="journal article" date="2019" name="Science">
        <title>Mutation of a bHLH transcription factor allowed almond domestication.</title>
        <authorList>
            <person name="Sanchez-Perez R."/>
            <person name="Pavan S."/>
            <person name="Mazzeo R."/>
            <person name="Moldovan C."/>
            <person name="Aiese Cigliano R."/>
            <person name="Del Cueto J."/>
            <person name="Ricciardi F."/>
            <person name="Lotti C."/>
            <person name="Ricciardi L."/>
            <person name="Dicenta F."/>
            <person name="Lopez-Marques R.L."/>
            <person name="Lindberg Moller B."/>
        </authorList>
    </citation>
    <scope>NUCLEOTIDE SEQUENCE</scope>
</reference>
<protein>
    <submittedName>
        <fullName evidence="1">Defensin-like family protein</fullName>
    </submittedName>
</protein>
<name>A0A4Y1RQ31_PRUDU</name>
<evidence type="ECO:0000313" key="1">
    <source>
        <dbReference type="EMBL" id="BBH05843.1"/>
    </source>
</evidence>